<dbReference type="GeneID" id="9626026"/>
<dbReference type="EMBL" id="GL378361">
    <property type="protein sequence ID" value="EFJ44882.1"/>
    <property type="molecule type" value="Genomic_DNA"/>
</dbReference>
<gene>
    <name evidence="5" type="ORF">VOLCADRAFT_106254</name>
</gene>
<keyword evidence="6" id="KW-1185">Reference proteome</keyword>
<dbReference type="KEGG" id="vcn:VOLCADRAFT_106254"/>
<evidence type="ECO:0000313" key="6">
    <source>
        <dbReference type="Proteomes" id="UP000001058"/>
    </source>
</evidence>
<dbReference type="Proteomes" id="UP000001058">
    <property type="component" value="Unassembled WGS sequence"/>
</dbReference>
<dbReference type="InterPro" id="IPR003609">
    <property type="entry name" value="Pan_app"/>
</dbReference>
<dbReference type="InterPro" id="IPR013088">
    <property type="entry name" value="Znf_NHR/GATA"/>
</dbReference>
<dbReference type="GO" id="GO:0008270">
    <property type="term" value="F:zinc ion binding"/>
    <property type="evidence" value="ECO:0007669"/>
    <property type="project" value="UniProtKB-KW"/>
</dbReference>
<dbReference type="SUPFAM" id="SSF57716">
    <property type="entry name" value="Glucocorticoid receptor-like (DNA-binding domain)"/>
    <property type="match status" value="1"/>
</dbReference>
<feature type="chain" id="PRO_5003124201" description="GATA-type domain-containing protein" evidence="3">
    <location>
        <begin position="22"/>
        <end position="650"/>
    </location>
</feature>
<dbReference type="RefSeq" id="XP_002954165.1">
    <property type="nucleotide sequence ID" value="XM_002954119.1"/>
</dbReference>
<dbReference type="CDD" id="cd00202">
    <property type="entry name" value="ZnF_GATA"/>
    <property type="match status" value="1"/>
</dbReference>
<dbReference type="Pfam" id="PF00320">
    <property type="entry name" value="GATA"/>
    <property type="match status" value="1"/>
</dbReference>
<dbReference type="GO" id="GO:0043565">
    <property type="term" value="F:sequence-specific DNA binding"/>
    <property type="evidence" value="ECO:0007669"/>
    <property type="project" value="InterPro"/>
</dbReference>
<dbReference type="PANTHER" id="PTHR35100:SF1">
    <property type="entry name" value="F15H11.13 PROTEIN"/>
    <property type="match status" value="1"/>
</dbReference>
<accession>D8U656</accession>
<feature type="region of interest" description="Disordered" evidence="2">
    <location>
        <begin position="308"/>
        <end position="329"/>
    </location>
</feature>
<dbReference type="OrthoDB" id="534610at2759"/>
<dbReference type="AlphaFoldDB" id="D8U656"/>
<keyword evidence="1" id="KW-0479">Metal-binding</keyword>
<dbReference type="SMART" id="SM00401">
    <property type="entry name" value="ZnF_GATA"/>
    <property type="match status" value="1"/>
</dbReference>
<sequence length="650" mass="71117">MPVLAVLLLLALTASVRLHAAASPASIVAVANRDAEGAIVLDADEAHNFQPSAAACRDSCLNTTGCNVWVWCAAASGCAPGGSYTKEPRRYQQCWLKYDTPPKQGASTRGKFPRPKNSADTATGWMSGTTAANFTDSAPFPEKGYSCSCVSTYQYGGYNFEGMCAHIQDYGSAFIVPSNCRDASNGLQGCSGSQPCTVLLDTDLNETSILTSGEGNSADSAEDCCNQCASTQGCNLWTWCVDPSGCSGERYRFRQCWLKQADPKNPQPKKGYGGSPGWISGEHHLLQQEQHVCSVTVEQPEPLLLRQRQRQQEDGPRQAHEQQQQNLAGYNHTSCASRQRVLRRFGRLLRIMGSQIRPQGPGDNDRNLLERVLNMLTCGMFFQAGGKIVRLCRSFAARRFGWAFMVVGAVATVYHGSWGRIRPIARKADYYAIAASSWLLRRAVVGAAPRWQVLLMLAVAPFRPTLVSSSNFVAVEDMPPLAWFPYTHAAFHLLSAAAFMTLPSALNHLTTEPLVHRRMCGSLQTGSPRTGIPGGPCAHCGTTESPQWRRPLTKKVVLCNACGIYFSRHHSLPKRKKQIHAMSSSPAALRTSKATPTRAPSPAKTETLTCDILCDEKLEHIIRLSRTRVRPPQRSSVVQQYGSARCCLCR</sequence>
<protein>
    <recommendedName>
        <fullName evidence="4">GATA-type domain-containing protein</fullName>
    </recommendedName>
</protein>
<proteinExistence type="predicted"/>
<dbReference type="Gene3D" id="3.30.50.10">
    <property type="entry name" value="Erythroid Transcription Factor GATA-1, subunit A"/>
    <property type="match status" value="1"/>
</dbReference>
<keyword evidence="3" id="KW-0732">Signal</keyword>
<evidence type="ECO:0000256" key="3">
    <source>
        <dbReference type="SAM" id="SignalP"/>
    </source>
</evidence>
<dbReference type="PANTHER" id="PTHR35100">
    <property type="entry name" value="FOLD PROTEIN"/>
    <property type="match status" value="1"/>
</dbReference>
<evidence type="ECO:0000256" key="2">
    <source>
        <dbReference type="SAM" id="MobiDB-lite"/>
    </source>
</evidence>
<dbReference type="PROSITE" id="PS50114">
    <property type="entry name" value="GATA_ZN_FINGER_2"/>
    <property type="match status" value="1"/>
</dbReference>
<dbReference type="Pfam" id="PF14295">
    <property type="entry name" value="PAN_4"/>
    <property type="match status" value="2"/>
</dbReference>
<reference evidence="5 6" key="1">
    <citation type="journal article" date="2010" name="Science">
        <title>Genomic analysis of organismal complexity in the multicellular green alga Volvox carteri.</title>
        <authorList>
            <person name="Prochnik S.E."/>
            <person name="Umen J."/>
            <person name="Nedelcu A.M."/>
            <person name="Hallmann A."/>
            <person name="Miller S.M."/>
            <person name="Nishii I."/>
            <person name="Ferris P."/>
            <person name="Kuo A."/>
            <person name="Mitros T."/>
            <person name="Fritz-Laylin L.K."/>
            <person name="Hellsten U."/>
            <person name="Chapman J."/>
            <person name="Simakov O."/>
            <person name="Rensing S.A."/>
            <person name="Terry A."/>
            <person name="Pangilinan J."/>
            <person name="Kapitonov V."/>
            <person name="Jurka J."/>
            <person name="Salamov A."/>
            <person name="Shapiro H."/>
            <person name="Schmutz J."/>
            <person name="Grimwood J."/>
            <person name="Lindquist E."/>
            <person name="Lucas S."/>
            <person name="Grigoriev I.V."/>
            <person name="Schmitt R."/>
            <person name="Kirk D."/>
            <person name="Rokhsar D.S."/>
        </authorList>
    </citation>
    <scope>NUCLEOTIDE SEQUENCE [LARGE SCALE GENOMIC DNA]</scope>
    <source>
        <strain evidence="6">f. Nagariensis / Eve</strain>
    </source>
</reference>
<feature type="compositionally biased region" description="Basic and acidic residues" evidence="2">
    <location>
        <begin position="310"/>
        <end position="320"/>
    </location>
</feature>
<evidence type="ECO:0000313" key="5">
    <source>
        <dbReference type="EMBL" id="EFJ44882.1"/>
    </source>
</evidence>
<feature type="domain" description="GATA-type" evidence="4">
    <location>
        <begin position="531"/>
        <end position="569"/>
    </location>
</feature>
<name>D8U656_VOLCA</name>
<keyword evidence="1" id="KW-0863">Zinc-finger</keyword>
<dbReference type="InParanoid" id="D8U656"/>
<dbReference type="InterPro" id="IPR000679">
    <property type="entry name" value="Znf_GATA"/>
</dbReference>
<feature type="region of interest" description="Disordered" evidence="2">
    <location>
        <begin position="576"/>
        <end position="604"/>
    </location>
</feature>
<feature type="signal peptide" evidence="3">
    <location>
        <begin position="1"/>
        <end position="21"/>
    </location>
</feature>
<evidence type="ECO:0000259" key="4">
    <source>
        <dbReference type="PROSITE" id="PS50114"/>
    </source>
</evidence>
<keyword evidence="1" id="KW-0862">Zinc</keyword>
<feature type="region of interest" description="Disordered" evidence="2">
    <location>
        <begin position="104"/>
        <end position="123"/>
    </location>
</feature>
<dbReference type="GO" id="GO:0006355">
    <property type="term" value="P:regulation of DNA-templated transcription"/>
    <property type="evidence" value="ECO:0007669"/>
    <property type="project" value="InterPro"/>
</dbReference>
<dbReference type="Gene3D" id="3.50.4.10">
    <property type="entry name" value="Hepatocyte Growth Factor"/>
    <property type="match status" value="2"/>
</dbReference>
<organism evidence="6">
    <name type="scientific">Volvox carteri f. nagariensis</name>
    <dbReference type="NCBI Taxonomy" id="3068"/>
    <lineage>
        <taxon>Eukaryota</taxon>
        <taxon>Viridiplantae</taxon>
        <taxon>Chlorophyta</taxon>
        <taxon>core chlorophytes</taxon>
        <taxon>Chlorophyceae</taxon>
        <taxon>CS clade</taxon>
        <taxon>Chlamydomonadales</taxon>
        <taxon>Volvocaceae</taxon>
        <taxon>Volvox</taxon>
    </lineage>
</organism>
<evidence type="ECO:0000256" key="1">
    <source>
        <dbReference type="PROSITE-ProRule" id="PRU00094"/>
    </source>
</evidence>